<evidence type="ECO:0000259" key="2">
    <source>
        <dbReference type="Pfam" id="PF05050"/>
    </source>
</evidence>
<dbReference type="InterPro" id="IPR029063">
    <property type="entry name" value="SAM-dependent_MTases_sf"/>
</dbReference>
<dbReference type="InterPro" id="IPR053188">
    <property type="entry name" value="FkbM_Methyltransferase"/>
</dbReference>
<dbReference type="NCBIfam" id="TIGR01444">
    <property type="entry name" value="fkbM_fam"/>
    <property type="match status" value="1"/>
</dbReference>
<name>A0ABY1ZBM0_9GAMM</name>
<dbReference type="InterPro" id="IPR011990">
    <property type="entry name" value="TPR-like_helical_dom_sf"/>
</dbReference>
<evidence type="ECO:0000313" key="3">
    <source>
        <dbReference type="EMBL" id="TBV07938.1"/>
    </source>
</evidence>
<sequence>MSLQSASDVPHPQRIRSNLAAEYANRAISLMGRQSLAQAERYLSQAIELEPENAQWHLEMARLQRLQSPERARQAYATACALGSPCATFEAAALYAVPGAVEYVSPLSLWQADRLDIAVKLLYVRAYLNPTGDQADAARALYRRHILQRTNGREPESLGKTCLEDYERSFIALIESIRAEGLQEACAIPVDGEGRILNGAHRLAIALALGLKSVPVVRLPPPWKGLEWGMGWFLHYGFKPAEINRLLQCWIEAHPDRAGLLIIEHFGSGVAVELMAELAQRFRVLAWRDLCPDVEPSSPLCGSPALPRGPWRYVWVDATERALQALSTHLNEQYAGRLRCLALFGPSARAWMQDLLDEDTVAAWHSTSAVPASDASSIALWTGYVGESKVGLQAGGTGFVKWRNLQGLEDVHTIIDVGVANGTPDLYRNLSPEHVVFIEPVTIFRERIEELRAGFSSSQYLAVGLSSQDEEAIINYREDMPILTSLLKSSALRDTGNERITPLPVALRRLDAIFPTLQGIGYPILLKIDTGGHELEALRGGVESLKRIKYLMLEVPVIERFEGSYSCRELFEFLQRHGFILHTCLSASVDAKGFCRVIDAVFINTSLS</sequence>
<keyword evidence="1" id="KW-0802">TPR repeat</keyword>
<protein>
    <recommendedName>
        <fullName evidence="2">Methyltransferase FkbM domain-containing protein</fullName>
    </recommendedName>
</protein>
<dbReference type="EMBL" id="QJUM01000006">
    <property type="protein sequence ID" value="TBV07938.1"/>
    <property type="molecule type" value="Genomic_DNA"/>
</dbReference>
<evidence type="ECO:0000256" key="1">
    <source>
        <dbReference type="PROSITE-ProRule" id="PRU00339"/>
    </source>
</evidence>
<dbReference type="RefSeq" id="WP_131174020.1">
    <property type="nucleotide sequence ID" value="NZ_QJUM01000006.1"/>
</dbReference>
<comment type="caution">
    <text evidence="3">The sequence shown here is derived from an EMBL/GenBank/DDBJ whole genome shotgun (WGS) entry which is preliminary data.</text>
</comment>
<feature type="domain" description="Methyltransferase FkbM" evidence="2">
    <location>
        <begin position="416"/>
        <end position="580"/>
    </location>
</feature>
<gene>
    <name evidence="3" type="ORF">DNK34_07130</name>
</gene>
<dbReference type="Pfam" id="PF05050">
    <property type="entry name" value="Methyltransf_21"/>
    <property type="match status" value="1"/>
</dbReference>
<proteinExistence type="predicted"/>
<dbReference type="PANTHER" id="PTHR36973:SF4">
    <property type="entry name" value="NODULATION PROTEIN"/>
    <property type="match status" value="1"/>
</dbReference>
<evidence type="ECO:0000313" key="4">
    <source>
        <dbReference type="Proteomes" id="UP000291334"/>
    </source>
</evidence>
<dbReference type="PROSITE" id="PS50005">
    <property type="entry name" value="TPR"/>
    <property type="match status" value="1"/>
</dbReference>
<dbReference type="InterPro" id="IPR019734">
    <property type="entry name" value="TPR_rpt"/>
</dbReference>
<accession>A0ABY1ZBM0</accession>
<keyword evidence="4" id="KW-1185">Reference proteome</keyword>
<dbReference type="Proteomes" id="UP000291334">
    <property type="component" value="Unassembled WGS sequence"/>
</dbReference>
<dbReference type="InterPro" id="IPR006342">
    <property type="entry name" value="FkbM_mtfrase"/>
</dbReference>
<dbReference type="Gene3D" id="3.40.50.150">
    <property type="entry name" value="Vaccinia Virus protein VP39"/>
    <property type="match status" value="1"/>
</dbReference>
<dbReference type="InterPro" id="IPR036086">
    <property type="entry name" value="ParB/Sulfiredoxin_sf"/>
</dbReference>
<dbReference type="SUPFAM" id="SSF110849">
    <property type="entry name" value="ParB/Sulfiredoxin"/>
    <property type="match status" value="1"/>
</dbReference>
<reference evidence="3 4" key="1">
    <citation type="submission" date="2018-06" db="EMBL/GenBank/DDBJ databases">
        <title>Three novel Pseudomonas species isolated from symptomatic oak.</title>
        <authorList>
            <person name="Bueno-Gonzalez V."/>
            <person name="Brady C."/>
        </authorList>
    </citation>
    <scope>NUCLEOTIDE SEQUENCE [LARGE SCALE GENOMIC DNA]</scope>
    <source>
        <strain evidence="3 4">P26B</strain>
    </source>
</reference>
<organism evidence="3 4">
    <name type="scientific">Phytopseudomonas dryadis</name>
    <dbReference type="NCBI Taxonomy" id="2487520"/>
    <lineage>
        <taxon>Bacteria</taxon>
        <taxon>Pseudomonadati</taxon>
        <taxon>Pseudomonadota</taxon>
        <taxon>Gammaproteobacteria</taxon>
        <taxon>Pseudomonadales</taxon>
        <taxon>Pseudomonadaceae</taxon>
        <taxon>Phytopseudomonas</taxon>
    </lineage>
</organism>
<dbReference type="Gene3D" id="1.25.40.10">
    <property type="entry name" value="Tetratricopeptide repeat domain"/>
    <property type="match status" value="1"/>
</dbReference>
<dbReference type="Gene3D" id="3.90.1530.10">
    <property type="entry name" value="Conserved hypothetical protein from pyrococcus furiosus pfu- 392566-001, ParB domain"/>
    <property type="match status" value="1"/>
</dbReference>
<dbReference type="PANTHER" id="PTHR36973">
    <property type="entry name" value="SLL1456 PROTEIN-RELATED"/>
    <property type="match status" value="1"/>
</dbReference>
<dbReference type="SUPFAM" id="SSF53335">
    <property type="entry name" value="S-adenosyl-L-methionine-dependent methyltransferases"/>
    <property type="match status" value="1"/>
</dbReference>
<dbReference type="SUPFAM" id="SSF81901">
    <property type="entry name" value="HCP-like"/>
    <property type="match status" value="1"/>
</dbReference>
<feature type="repeat" description="TPR" evidence="1">
    <location>
        <begin position="20"/>
        <end position="53"/>
    </location>
</feature>